<feature type="binding site" evidence="7">
    <location>
        <begin position="18"/>
        <end position="29"/>
    </location>
    <ligand>
        <name>NAD(+)</name>
        <dbReference type="ChEBI" id="CHEBI:57540"/>
    </ligand>
</feature>
<name>A0ABN6FKR5_SINCY</name>
<dbReference type="Gene3D" id="1.10.1040.10">
    <property type="entry name" value="N-(1-d-carboxylethyl)-l-norvaline Dehydrogenase, domain 2"/>
    <property type="match status" value="1"/>
</dbReference>
<dbReference type="PANTHER" id="PTHR30524:SF0">
    <property type="entry name" value="ALTRONATE OXIDOREDUCTASE-RELATED"/>
    <property type="match status" value="1"/>
</dbReference>
<comment type="similarity">
    <text evidence="1 7">Belongs to the mannitol dehydrogenase family.</text>
</comment>
<evidence type="ECO:0000256" key="4">
    <source>
        <dbReference type="ARBA" id="ARBA00023002"/>
    </source>
</evidence>
<dbReference type="NCBIfam" id="NF002652">
    <property type="entry name" value="PRK02318.2-5"/>
    <property type="match status" value="1"/>
</dbReference>
<accession>A0ABN6FKR5</accession>
<dbReference type="SUPFAM" id="SSF51735">
    <property type="entry name" value="NAD(P)-binding Rossmann-fold domains"/>
    <property type="match status" value="1"/>
</dbReference>
<dbReference type="EC" id="1.1.1.17" evidence="2 7"/>
<dbReference type="EMBL" id="AP024525">
    <property type="protein sequence ID" value="BCT77353.1"/>
    <property type="molecule type" value="Genomic_DNA"/>
</dbReference>
<feature type="domain" description="Mannitol dehydrogenase C-terminal" evidence="9">
    <location>
        <begin position="220"/>
        <end position="360"/>
    </location>
</feature>
<evidence type="ECO:0000259" key="8">
    <source>
        <dbReference type="Pfam" id="PF01232"/>
    </source>
</evidence>
<reference evidence="10 11" key="1">
    <citation type="journal article" date="2021" name="J. Biosci. Bioeng.">
        <title>Identification and characterization of a chc gene cluster responsible for the aromatization pathway of cyclohexanecarboxylate degradation in Sinomonas cyclohexanicum ATCC 51369.</title>
        <authorList>
            <person name="Yamamoto T."/>
            <person name="Hasegawa Y."/>
            <person name="Lau P.C.K."/>
            <person name="Iwaki H."/>
        </authorList>
    </citation>
    <scope>NUCLEOTIDE SEQUENCE [LARGE SCALE GENOMIC DNA]</scope>
    <source>
        <strain evidence="10 11">ATCC 51369</strain>
    </source>
</reference>
<dbReference type="SUPFAM" id="SSF48179">
    <property type="entry name" value="6-phosphogluconate dehydrogenase C-terminal domain-like"/>
    <property type="match status" value="1"/>
</dbReference>
<keyword evidence="4 7" id="KW-0560">Oxidoreductase</keyword>
<gene>
    <name evidence="7 10" type="primary">mtlD</name>
    <name evidence="10" type="ORF">SCMU_31950</name>
</gene>
<evidence type="ECO:0000256" key="5">
    <source>
        <dbReference type="ARBA" id="ARBA00023027"/>
    </source>
</evidence>
<evidence type="ECO:0000256" key="2">
    <source>
        <dbReference type="ARBA" id="ARBA00012939"/>
    </source>
</evidence>
<dbReference type="PANTHER" id="PTHR30524">
    <property type="entry name" value="MANNITOL-1-PHOSPHATE 5-DEHYDROGENASE"/>
    <property type="match status" value="1"/>
</dbReference>
<protein>
    <recommendedName>
        <fullName evidence="3 7">Mannitol-1-phosphate 5-dehydrogenase</fullName>
        <ecNumber evidence="2 7">1.1.1.17</ecNumber>
    </recommendedName>
</protein>
<evidence type="ECO:0000256" key="1">
    <source>
        <dbReference type="ARBA" id="ARBA00006541"/>
    </source>
</evidence>
<dbReference type="InterPro" id="IPR036291">
    <property type="entry name" value="NAD(P)-bd_dom_sf"/>
</dbReference>
<dbReference type="InterPro" id="IPR013131">
    <property type="entry name" value="Mannitol_DH_N"/>
</dbReference>
<dbReference type="PRINTS" id="PR00084">
    <property type="entry name" value="MTLDHDRGNASE"/>
</dbReference>
<evidence type="ECO:0000256" key="7">
    <source>
        <dbReference type="HAMAP-Rule" id="MF_00196"/>
    </source>
</evidence>
<evidence type="ECO:0000313" key="11">
    <source>
        <dbReference type="Proteomes" id="UP001319861"/>
    </source>
</evidence>
<dbReference type="Pfam" id="PF01232">
    <property type="entry name" value="Mannitol_dh"/>
    <property type="match status" value="1"/>
</dbReference>
<sequence length="403" mass="41979">MSAAPQEAGQGGAGQRTAVHFGAGNIGRGFVGLLLHDAGYRLVFADVAAPLIDAINATSSYTVHEVGEGGVDHLVDGYVGVNSATDEAELVERIAAADVVTTAVGPNILKFVAPVIARGIAARPAGAGPLAVMACENAINATDILEEQVRAAAKGEGLDDADVDARAVFANTAVDRIVPGQDPGAGLDVRVEPYFEWAIEQEPFGDDVPDIPGVTWVDSLGPYIERKLFTVNTGHASAAYFGRLAGAEKISDALAIPEVRAKVEAVLAETKALLVAKYGFAPEQQQAYVEKILGRFANPELPDTVERVGRAPLRKLSRHERFVGPAAELAERGLPADALLTAMRAALAFDAPDDDEAARLQAILGGDASDEAVAEELTGLGPDHPLHDAVAALVKEARAAQPD</sequence>
<dbReference type="Gene3D" id="3.40.50.720">
    <property type="entry name" value="NAD(P)-binding Rossmann-like Domain"/>
    <property type="match status" value="1"/>
</dbReference>
<keyword evidence="5 7" id="KW-0520">NAD</keyword>
<evidence type="ECO:0000256" key="3">
    <source>
        <dbReference type="ARBA" id="ARBA00016219"/>
    </source>
</evidence>
<dbReference type="HAMAP" id="MF_00196">
    <property type="entry name" value="Mannitol_dehydrog"/>
    <property type="match status" value="1"/>
</dbReference>
<dbReference type="InterPro" id="IPR013328">
    <property type="entry name" value="6PGD_dom2"/>
</dbReference>
<feature type="domain" description="Mannitol dehydrogenase N-terminal" evidence="8">
    <location>
        <begin position="17"/>
        <end position="211"/>
    </location>
</feature>
<evidence type="ECO:0000259" key="9">
    <source>
        <dbReference type="Pfam" id="PF08125"/>
    </source>
</evidence>
<dbReference type="RefSeq" id="WP_229230064.1">
    <property type="nucleotide sequence ID" value="NZ_AP024525.1"/>
</dbReference>
<dbReference type="Proteomes" id="UP001319861">
    <property type="component" value="Chromosome"/>
</dbReference>
<evidence type="ECO:0000313" key="10">
    <source>
        <dbReference type="EMBL" id="BCT77353.1"/>
    </source>
</evidence>
<evidence type="ECO:0000256" key="6">
    <source>
        <dbReference type="ARBA" id="ARBA00048615"/>
    </source>
</evidence>
<comment type="catalytic activity">
    <reaction evidence="6 7">
        <text>D-mannitol 1-phosphate + NAD(+) = beta-D-fructose 6-phosphate + NADH + H(+)</text>
        <dbReference type="Rhea" id="RHEA:19661"/>
        <dbReference type="ChEBI" id="CHEBI:15378"/>
        <dbReference type="ChEBI" id="CHEBI:57540"/>
        <dbReference type="ChEBI" id="CHEBI:57634"/>
        <dbReference type="ChEBI" id="CHEBI:57945"/>
        <dbReference type="ChEBI" id="CHEBI:61381"/>
        <dbReference type="EC" id="1.1.1.17"/>
    </reaction>
</comment>
<dbReference type="Pfam" id="PF08125">
    <property type="entry name" value="Mannitol_dh_C"/>
    <property type="match status" value="1"/>
</dbReference>
<dbReference type="InterPro" id="IPR013118">
    <property type="entry name" value="Mannitol_DH_C"/>
</dbReference>
<dbReference type="InterPro" id="IPR000669">
    <property type="entry name" value="Mannitol_DH"/>
</dbReference>
<dbReference type="InterPro" id="IPR008927">
    <property type="entry name" value="6-PGluconate_DH-like_C_sf"/>
</dbReference>
<dbReference type="InterPro" id="IPR023028">
    <property type="entry name" value="Mannitol_1_phos_5_DH"/>
</dbReference>
<organism evidence="10 11">
    <name type="scientific">Sinomonas cyclohexanicum</name>
    <name type="common">Corynebacterium cyclohexanicum</name>
    <dbReference type="NCBI Taxonomy" id="322009"/>
    <lineage>
        <taxon>Bacteria</taxon>
        <taxon>Bacillati</taxon>
        <taxon>Actinomycetota</taxon>
        <taxon>Actinomycetes</taxon>
        <taxon>Micrococcales</taxon>
        <taxon>Micrococcaceae</taxon>
        <taxon>Sinomonas</taxon>
    </lineage>
</organism>
<keyword evidence="11" id="KW-1185">Reference proteome</keyword>
<proteinExistence type="inferred from homology"/>